<dbReference type="Proteomes" id="UP001187471">
    <property type="component" value="Unassembled WGS sequence"/>
</dbReference>
<evidence type="ECO:0000256" key="1">
    <source>
        <dbReference type="ARBA" id="ARBA00022481"/>
    </source>
</evidence>
<dbReference type="InterPro" id="IPR033966">
    <property type="entry name" value="RuBisCO"/>
</dbReference>
<reference evidence="5" key="1">
    <citation type="submission" date="2022-12" db="EMBL/GenBank/DDBJ databases">
        <title>Draft genome assemblies for two species of Escallonia (Escalloniales).</title>
        <authorList>
            <person name="Chanderbali A."/>
            <person name="Dervinis C."/>
            <person name="Anghel I."/>
            <person name="Soltis D."/>
            <person name="Soltis P."/>
            <person name="Zapata F."/>
        </authorList>
    </citation>
    <scope>NUCLEOTIDE SEQUENCE</scope>
    <source>
        <strain evidence="5">UCBG92.1500</strain>
        <tissue evidence="5">Leaf</tissue>
    </source>
</reference>
<dbReference type="Pfam" id="PF00016">
    <property type="entry name" value="RuBisCO_large"/>
    <property type="match status" value="1"/>
</dbReference>
<comment type="subunit">
    <text evidence="3">Heterohexadecamer of 8 large chains and 8 small chains; disulfide-linked. The disulfide link is formed within the large subunit homodimers.</text>
</comment>
<evidence type="ECO:0000256" key="3">
    <source>
        <dbReference type="ARBA" id="ARBA00025888"/>
    </source>
</evidence>
<keyword evidence="1" id="KW-0488">Methylation</keyword>
<dbReference type="GO" id="GO:0016984">
    <property type="term" value="F:ribulose-bisphosphate carboxylase activity"/>
    <property type="evidence" value="ECO:0007669"/>
    <property type="project" value="InterPro"/>
</dbReference>
<evidence type="ECO:0000313" key="6">
    <source>
        <dbReference type="Proteomes" id="UP001187471"/>
    </source>
</evidence>
<dbReference type="EMBL" id="JAVXUO010002793">
    <property type="protein sequence ID" value="KAK2969578.1"/>
    <property type="molecule type" value="Genomic_DNA"/>
</dbReference>
<evidence type="ECO:0000259" key="4">
    <source>
        <dbReference type="Pfam" id="PF00016"/>
    </source>
</evidence>
<gene>
    <name evidence="5" type="ORF">RJ640_003585</name>
</gene>
<protein>
    <recommendedName>
        <fullName evidence="4">Ribulose bisphosphate carboxylase large subunit C-terminal domain-containing protein</fullName>
    </recommendedName>
</protein>
<dbReference type="AlphaFoldDB" id="A0AA88QMP3"/>
<dbReference type="SUPFAM" id="SSF51649">
    <property type="entry name" value="RuBisCo, C-terminal domain"/>
    <property type="match status" value="1"/>
</dbReference>
<dbReference type="GO" id="GO:0000287">
    <property type="term" value="F:magnesium ion binding"/>
    <property type="evidence" value="ECO:0007669"/>
    <property type="project" value="InterPro"/>
</dbReference>
<dbReference type="Gene3D" id="3.20.20.110">
    <property type="entry name" value="Ribulose bisphosphate carboxylase, large subunit, C-terminal domain"/>
    <property type="match status" value="1"/>
</dbReference>
<organism evidence="5 6">
    <name type="scientific">Escallonia rubra</name>
    <dbReference type="NCBI Taxonomy" id="112253"/>
    <lineage>
        <taxon>Eukaryota</taxon>
        <taxon>Viridiplantae</taxon>
        <taxon>Streptophyta</taxon>
        <taxon>Embryophyta</taxon>
        <taxon>Tracheophyta</taxon>
        <taxon>Spermatophyta</taxon>
        <taxon>Magnoliopsida</taxon>
        <taxon>eudicotyledons</taxon>
        <taxon>Gunneridae</taxon>
        <taxon>Pentapetalae</taxon>
        <taxon>asterids</taxon>
        <taxon>campanulids</taxon>
        <taxon>Escalloniales</taxon>
        <taxon>Escalloniaceae</taxon>
        <taxon>Escallonia</taxon>
    </lineage>
</organism>
<comment type="caution">
    <text evidence="5">The sequence shown here is derived from an EMBL/GenBank/DDBJ whole genome shotgun (WGS) entry which is preliminary data.</text>
</comment>
<keyword evidence="6" id="KW-1185">Reference proteome</keyword>
<proteinExistence type="predicted"/>
<name>A0AA88QMP3_9ASTE</name>
<dbReference type="PANTHER" id="PTHR42704:SF17">
    <property type="entry name" value="RIBULOSE BISPHOSPHATE CARBOXYLASE LARGE CHAIN"/>
    <property type="match status" value="1"/>
</dbReference>
<feature type="domain" description="Ribulose bisphosphate carboxylase large subunit C-terminal" evidence="4">
    <location>
        <begin position="20"/>
        <end position="69"/>
    </location>
</feature>
<evidence type="ECO:0000313" key="5">
    <source>
        <dbReference type="EMBL" id="KAK2969578.1"/>
    </source>
</evidence>
<evidence type="ECO:0000256" key="2">
    <source>
        <dbReference type="ARBA" id="ARBA00025664"/>
    </source>
</evidence>
<accession>A0AA88QMP3</accession>
<comment type="function">
    <text evidence="2">RuBisCO catalyzes two reactions: the carboxylation of D-ribulose 1,5-bisphosphate, the primary event in carbon dioxide fixation, as well as the oxidative fragmentation of the pentose substrate in the photorespiration process. Both reactions occur simultaneously and in competition at the same active site.</text>
</comment>
<dbReference type="PANTHER" id="PTHR42704">
    <property type="entry name" value="RIBULOSE BISPHOSPHATE CARBOXYLASE"/>
    <property type="match status" value="1"/>
</dbReference>
<dbReference type="InterPro" id="IPR036376">
    <property type="entry name" value="RuBisCO_lsu_C_sf"/>
</dbReference>
<dbReference type="InterPro" id="IPR000685">
    <property type="entry name" value="RuBisCO_lsu_C"/>
</dbReference>
<sequence>MVNAAIGKRELFKSYARKNSGSHAWHMRGVTDIFWDDPIQQFGRETLGHPRGNAPGVIANRVSVLLASESLKSYKLASEYDALVKDVQNLKEIEFVPTYIGFILKADKKQIQRLGLMFPFGQGSQLCGAATIFFLEA</sequence>